<name>A0A9D1JWK6_9PROT</name>
<dbReference type="Proteomes" id="UP000886742">
    <property type="component" value="Unassembled WGS sequence"/>
</dbReference>
<reference evidence="1" key="2">
    <citation type="journal article" date="2021" name="PeerJ">
        <title>Extensive microbial diversity within the chicken gut microbiome revealed by metagenomics and culture.</title>
        <authorList>
            <person name="Gilroy R."/>
            <person name="Ravi A."/>
            <person name="Getino M."/>
            <person name="Pursley I."/>
            <person name="Horton D.L."/>
            <person name="Alikhan N.F."/>
            <person name="Baker D."/>
            <person name="Gharbi K."/>
            <person name="Hall N."/>
            <person name="Watson M."/>
            <person name="Adriaenssens E.M."/>
            <person name="Foster-Nyarko E."/>
            <person name="Jarju S."/>
            <person name="Secka A."/>
            <person name="Antonio M."/>
            <person name="Oren A."/>
            <person name="Chaudhuri R.R."/>
            <person name="La Ragione R."/>
            <person name="Hildebrand F."/>
            <person name="Pallen M.J."/>
        </authorList>
    </citation>
    <scope>NUCLEOTIDE SEQUENCE</scope>
    <source>
        <strain evidence="1">ChiGjej3B3-5194</strain>
    </source>
</reference>
<evidence type="ECO:0000313" key="1">
    <source>
        <dbReference type="EMBL" id="HIS70989.1"/>
    </source>
</evidence>
<proteinExistence type="predicted"/>
<gene>
    <name evidence="1" type="ORF">IAD02_03315</name>
</gene>
<dbReference type="EMBL" id="DVJI01000012">
    <property type="protein sequence ID" value="HIS70989.1"/>
    <property type="molecule type" value="Genomic_DNA"/>
</dbReference>
<reference evidence="1" key="1">
    <citation type="submission" date="2020-10" db="EMBL/GenBank/DDBJ databases">
        <authorList>
            <person name="Gilroy R."/>
        </authorList>
    </citation>
    <scope>NUCLEOTIDE SEQUENCE</scope>
    <source>
        <strain evidence="1">ChiGjej3B3-5194</strain>
    </source>
</reference>
<accession>A0A9D1JWK6</accession>
<comment type="caution">
    <text evidence="1">The sequence shown here is derived from an EMBL/GenBank/DDBJ whole genome shotgun (WGS) entry which is preliminary data.</text>
</comment>
<protein>
    <submittedName>
        <fullName evidence="1">Uncharacterized protein</fullName>
    </submittedName>
</protein>
<evidence type="ECO:0000313" key="2">
    <source>
        <dbReference type="Proteomes" id="UP000886742"/>
    </source>
</evidence>
<dbReference type="AlphaFoldDB" id="A0A9D1JWK6"/>
<organism evidence="1 2">
    <name type="scientific">Candidatus Enterousia intestinigallinarum</name>
    <dbReference type="NCBI Taxonomy" id="2840790"/>
    <lineage>
        <taxon>Bacteria</taxon>
        <taxon>Pseudomonadati</taxon>
        <taxon>Pseudomonadota</taxon>
        <taxon>Alphaproteobacteria</taxon>
        <taxon>Candidatus Enterousia</taxon>
    </lineage>
</organism>
<sequence>MTDYDTATQKLLKMVETLQLPPEFSPAYDMISMVKSFRVAFQNPYLRHCVLSQKYERRRVEQERFSAGFCGIASYTWNQLFRMDDGTEVWCLKMITSDEYSIGNHVWLENVFTGQPLDLTFDQFIDSNGKYIEIPYSKIGHYASSDFAFHRAYKFANYLGIDLERIVFENSLRALGRR</sequence>